<accession>A0A917ZWK7</accession>
<gene>
    <name evidence="1" type="ORF">GCM10012280_60860</name>
</gene>
<name>A0A917ZWK7_9ACTN</name>
<evidence type="ECO:0000313" key="1">
    <source>
        <dbReference type="EMBL" id="GGO97926.1"/>
    </source>
</evidence>
<protein>
    <submittedName>
        <fullName evidence="1">Uncharacterized protein</fullName>
    </submittedName>
</protein>
<organism evidence="1 2">
    <name type="scientific">Wenjunlia tyrosinilytica</name>
    <dbReference type="NCBI Taxonomy" id="1544741"/>
    <lineage>
        <taxon>Bacteria</taxon>
        <taxon>Bacillati</taxon>
        <taxon>Actinomycetota</taxon>
        <taxon>Actinomycetes</taxon>
        <taxon>Kitasatosporales</taxon>
        <taxon>Streptomycetaceae</taxon>
        <taxon>Wenjunlia</taxon>
    </lineage>
</organism>
<comment type="caution">
    <text evidence="1">The sequence shown here is derived from an EMBL/GenBank/DDBJ whole genome shotgun (WGS) entry which is preliminary data.</text>
</comment>
<sequence length="81" mass="8434">MTVTVVFGLADGVDLLLHAVSRLPANGAASAVNPAVRSKVRRLMLLSEFSTMFGMPLLDHGGPLAGTPMTGAKRKGLMRTG</sequence>
<dbReference type="EMBL" id="BMMS01000035">
    <property type="protein sequence ID" value="GGO97926.1"/>
    <property type="molecule type" value="Genomic_DNA"/>
</dbReference>
<proteinExistence type="predicted"/>
<evidence type="ECO:0000313" key="2">
    <source>
        <dbReference type="Proteomes" id="UP000641932"/>
    </source>
</evidence>
<keyword evidence="2" id="KW-1185">Reference proteome</keyword>
<dbReference type="Proteomes" id="UP000641932">
    <property type="component" value="Unassembled WGS sequence"/>
</dbReference>
<dbReference type="AlphaFoldDB" id="A0A917ZWK7"/>
<reference evidence="1" key="2">
    <citation type="submission" date="2020-09" db="EMBL/GenBank/DDBJ databases">
        <authorList>
            <person name="Sun Q."/>
            <person name="Zhou Y."/>
        </authorList>
    </citation>
    <scope>NUCLEOTIDE SEQUENCE</scope>
    <source>
        <strain evidence="1">CGMCC 4.7201</strain>
    </source>
</reference>
<reference evidence="1" key="1">
    <citation type="journal article" date="2014" name="Int. J. Syst. Evol. Microbiol.">
        <title>Complete genome sequence of Corynebacterium casei LMG S-19264T (=DSM 44701T), isolated from a smear-ripened cheese.</title>
        <authorList>
            <consortium name="US DOE Joint Genome Institute (JGI-PGF)"/>
            <person name="Walter F."/>
            <person name="Albersmeier A."/>
            <person name="Kalinowski J."/>
            <person name="Ruckert C."/>
        </authorList>
    </citation>
    <scope>NUCLEOTIDE SEQUENCE</scope>
    <source>
        <strain evidence="1">CGMCC 4.7201</strain>
    </source>
</reference>